<name>A0A3M6U725_POCDA</name>
<gene>
    <name evidence="2" type="ORF">pdam_00023600</name>
</gene>
<reference evidence="2 3" key="1">
    <citation type="journal article" date="2018" name="Sci. Rep.">
        <title>Comparative analysis of the Pocillopora damicornis genome highlights role of immune system in coral evolution.</title>
        <authorList>
            <person name="Cunning R."/>
            <person name="Bay R.A."/>
            <person name="Gillette P."/>
            <person name="Baker A.C."/>
            <person name="Traylor-Knowles N."/>
        </authorList>
    </citation>
    <scope>NUCLEOTIDE SEQUENCE [LARGE SCALE GENOMIC DNA]</scope>
    <source>
        <strain evidence="2">RSMAS</strain>
        <tissue evidence="2">Whole animal</tissue>
    </source>
</reference>
<accession>A0A3M6U725</accession>
<keyword evidence="3" id="KW-1185">Reference proteome</keyword>
<evidence type="ECO:0000256" key="1">
    <source>
        <dbReference type="SAM" id="MobiDB-lite"/>
    </source>
</evidence>
<proteinExistence type="predicted"/>
<feature type="compositionally biased region" description="Basic and acidic residues" evidence="1">
    <location>
        <begin position="7"/>
        <end position="23"/>
    </location>
</feature>
<feature type="region of interest" description="Disordered" evidence="1">
    <location>
        <begin position="1"/>
        <end position="23"/>
    </location>
</feature>
<comment type="caution">
    <text evidence="2">The sequence shown here is derived from an EMBL/GenBank/DDBJ whole genome shotgun (WGS) entry which is preliminary data.</text>
</comment>
<protein>
    <submittedName>
        <fullName evidence="2">Uncharacterized protein</fullName>
    </submittedName>
</protein>
<dbReference type="AlphaFoldDB" id="A0A3M6U725"/>
<evidence type="ECO:0000313" key="2">
    <source>
        <dbReference type="EMBL" id="RMX49483.1"/>
    </source>
</evidence>
<dbReference type="EMBL" id="RCHS01002136">
    <property type="protein sequence ID" value="RMX49483.1"/>
    <property type="molecule type" value="Genomic_DNA"/>
</dbReference>
<organism evidence="2 3">
    <name type="scientific">Pocillopora damicornis</name>
    <name type="common">Cauliflower coral</name>
    <name type="synonym">Millepora damicornis</name>
    <dbReference type="NCBI Taxonomy" id="46731"/>
    <lineage>
        <taxon>Eukaryota</taxon>
        <taxon>Metazoa</taxon>
        <taxon>Cnidaria</taxon>
        <taxon>Anthozoa</taxon>
        <taxon>Hexacorallia</taxon>
        <taxon>Scleractinia</taxon>
        <taxon>Astrocoeniina</taxon>
        <taxon>Pocilloporidae</taxon>
        <taxon>Pocillopora</taxon>
    </lineage>
</organism>
<evidence type="ECO:0000313" key="3">
    <source>
        <dbReference type="Proteomes" id="UP000275408"/>
    </source>
</evidence>
<sequence length="108" mass="12796">MYDEEKDMNLVREDDGEREEAKESLFTKGQSKRIWNELYKVIDSSDVVIQHLKVIRVDLNLLTQDVVYEKIIRIIWQTIRRITNKILGVKGINQISDENKEKDQFGDN</sequence>
<dbReference type="STRING" id="46731.A0A3M6U725"/>
<dbReference type="Proteomes" id="UP000275408">
    <property type="component" value="Unassembled WGS sequence"/>
</dbReference>